<comment type="catalytic activity">
    <reaction evidence="1">
        <text>2-phosphoglycolate + H2O = glycolate + phosphate</text>
        <dbReference type="Rhea" id="RHEA:14369"/>
        <dbReference type="ChEBI" id="CHEBI:15377"/>
        <dbReference type="ChEBI" id="CHEBI:29805"/>
        <dbReference type="ChEBI" id="CHEBI:43474"/>
        <dbReference type="ChEBI" id="CHEBI:58033"/>
        <dbReference type="EC" id="3.1.3.18"/>
    </reaction>
</comment>
<name>A0ABR9GV29_9HYPH</name>
<dbReference type="Proteomes" id="UP000598227">
    <property type="component" value="Unassembled WGS sequence"/>
</dbReference>
<evidence type="ECO:0000256" key="9">
    <source>
        <dbReference type="ARBA" id="ARBA00023277"/>
    </source>
</evidence>
<proteinExistence type="inferred from homology"/>
<dbReference type="SFLD" id="SFLDG01135">
    <property type="entry name" value="C1.5.6:_HAD__Beta-PGM__Phospha"/>
    <property type="match status" value="1"/>
</dbReference>
<keyword evidence="8" id="KW-0460">Magnesium</keyword>
<keyword evidence="11" id="KW-1185">Reference proteome</keyword>
<dbReference type="EC" id="3.1.3.18" evidence="5"/>
<gene>
    <name evidence="10" type="primary">gph</name>
    <name evidence="10" type="ORF">IHE39_24910</name>
</gene>
<accession>A0ABR9GV29</accession>
<dbReference type="GO" id="GO:0008967">
    <property type="term" value="F:phosphoglycolate phosphatase activity"/>
    <property type="evidence" value="ECO:0007669"/>
    <property type="project" value="UniProtKB-EC"/>
</dbReference>
<evidence type="ECO:0000256" key="6">
    <source>
        <dbReference type="ARBA" id="ARBA00022723"/>
    </source>
</evidence>
<dbReference type="RefSeq" id="WP_192568358.1">
    <property type="nucleotide sequence ID" value="NZ_JACZEP010000011.1"/>
</dbReference>
<dbReference type="InterPro" id="IPR037512">
    <property type="entry name" value="PGPase_prok"/>
</dbReference>
<evidence type="ECO:0000313" key="11">
    <source>
        <dbReference type="Proteomes" id="UP000598227"/>
    </source>
</evidence>
<dbReference type="EMBL" id="JACZEP010000011">
    <property type="protein sequence ID" value="MBE1207535.1"/>
    <property type="molecule type" value="Genomic_DNA"/>
</dbReference>
<dbReference type="PRINTS" id="PR00413">
    <property type="entry name" value="HADHALOGNASE"/>
</dbReference>
<organism evidence="10 11">
    <name type="scientific">Aminobacter carboxidus</name>
    <dbReference type="NCBI Taxonomy" id="376165"/>
    <lineage>
        <taxon>Bacteria</taxon>
        <taxon>Pseudomonadati</taxon>
        <taxon>Pseudomonadota</taxon>
        <taxon>Alphaproteobacteria</taxon>
        <taxon>Hyphomicrobiales</taxon>
        <taxon>Phyllobacteriaceae</taxon>
        <taxon>Aminobacter</taxon>
    </lineage>
</organism>
<evidence type="ECO:0000256" key="2">
    <source>
        <dbReference type="ARBA" id="ARBA00001946"/>
    </source>
</evidence>
<comment type="similarity">
    <text evidence="4">Belongs to the HAD-like hydrolase superfamily. CbbY/CbbZ/Gph/YieH family.</text>
</comment>
<dbReference type="Gene3D" id="1.10.150.240">
    <property type="entry name" value="Putative phosphatase, domain 2"/>
    <property type="match status" value="1"/>
</dbReference>
<evidence type="ECO:0000256" key="8">
    <source>
        <dbReference type="ARBA" id="ARBA00022842"/>
    </source>
</evidence>
<comment type="caution">
    <text evidence="10">The sequence shown here is derived from an EMBL/GenBank/DDBJ whole genome shotgun (WGS) entry which is preliminary data.</text>
</comment>
<sequence>MMQAGHTRLRRPAAVFFDLDGTLVDSAPDLAVAVNTLMSAYDLPSHTLTAVRGMVGHGVAKLVERAFAAHGITLTNRNLIDKYLQMTEIYAQNLTRLTTVRPEAGDVVRDLRKAGIGTGVVTNKPEGFARVILNHFGLSPHLDIVIGGDSGYALKPEPEMLFAACSHCRCEPGDAVMVGDSGADVASSRAAGMRAVLLRGGYTETPADKLGADFVIDGFKDLPDLLLLMSGVR</sequence>
<dbReference type="InterPro" id="IPR023214">
    <property type="entry name" value="HAD_sf"/>
</dbReference>
<dbReference type="SUPFAM" id="SSF56784">
    <property type="entry name" value="HAD-like"/>
    <property type="match status" value="1"/>
</dbReference>
<evidence type="ECO:0000256" key="3">
    <source>
        <dbReference type="ARBA" id="ARBA00004818"/>
    </source>
</evidence>
<dbReference type="NCBIfam" id="TIGR01449">
    <property type="entry name" value="PGP_bact"/>
    <property type="match status" value="1"/>
</dbReference>
<keyword evidence="9" id="KW-0119">Carbohydrate metabolism</keyword>
<evidence type="ECO:0000256" key="7">
    <source>
        <dbReference type="ARBA" id="ARBA00022801"/>
    </source>
</evidence>
<dbReference type="Gene3D" id="3.40.50.1000">
    <property type="entry name" value="HAD superfamily/HAD-like"/>
    <property type="match status" value="1"/>
</dbReference>
<dbReference type="NCBIfam" id="TIGR01549">
    <property type="entry name" value="HAD-SF-IA-v1"/>
    <property type="match status" value="1"/>
</dbReference>
<dbReference type="Pfam" id="PF00702">
    <property type="entry name" value="Hydrolase"/>
    <property type="match status" value="1"/>
</dbReference>
<evidence type="ECO:0000256" key="4">
    <source>
        <dbReference type="ARBA" id="ARBA00006171"/>
    </source>
</evidence>
<dbReference type="InterPro" id="IPR036412">
    <property type="entry name" value="HAD-like_sf"/>
</dbReference>
<evidence type="ECO:0000313" key="10">
    <source>
        <dbReference type="EMBL" id="MBE1207535.1"/>
    </source>
</evidence>
<evidence type="ECO:0000256" key="5">
    <source>
        <dbReference type="ARBA" id="ARBA00013078"/>
    </source>
</evidence>
<dbReference type="InterPro" id="IPR050155">
    <property type="entry name" value="HAD-like_hydrolase_sf"/>
</dbReference>
<dbReference type="SFLD" id="SFLDG01129">
    <property type="entry name" value="C1.5:_HAD__Beta-PGM__Phosphata"/>
    <property type="match status" value="1"/>
</dbReference>
<keyword evidence="6" id="KW-0479">Metal-binding</keyword>
<reference evidence="10 11" key="1">
    <citation type="submission" date="2020-09" db="EMBL/GenBank/DDBJ databases">
        <title>Draft Genome Sequence of Aminobacter carboxidus type strain DSM 1086, a soil Gram-negative carboxydobacterium.</title>
        <authorList>
            <person name="Turrini P."/>
            <person name="Tescari M."/>
            <person name="Artuso I."/>
            <person name="Lugli G.A."/>
            <person name="Frangipani E."/>
            <person name="Ventura M."/>
            <person name="Visca P."/>
        </authorList>
    </citation>
    <scope>NUCLEOTIDE SEQUENCE [LARGE SCALE GENOMIC DNA]</scope>
    <source>
        <strain evidence="10 11">DSM 1086</strain>
    </source>
</reference>
<keyword evidence="7 10" id="KW-0378">Hydrolase</keyword>
<comment type="cofactor">
    <cofactor evidence="2">
        <name>Mg(2+)</name>
        <dbReference type="ChEBI" id="CHEBI:18420"/>
    </cofactor>
</comment>
<dbReference type="InterPro" id="IPR006439">
    <property type="entry name" value="HAD-SF_hydro_IA"/>
</dbReference>
<dbReference type="InterPro" id="IPR023198">
    <property type="entry name" value="PGP-like_dom2"/>
</dbReference>
<evidence type="ECO:0000256" key="1">
    <source>
        <dbReference type="ARBA" id="ARBA00000830"/>
    </source>
</evidence>
<comment type="pathway">
    <text evidence="3">Organic acid metabolism; glycolate biosynthesis; glycolate from 2-phosphoglycolate: step 1/1.</text>
</comment>
<dbReference type="SFLD" id="SFLDS00003">
    <property type="entry name" value="Haloacid_Dehalogenase"/>
    <property type="match status" value="1"/>
</dbReference>
<protein>
    <recommendedName>
        <fullName evidence="5">phosphoglycolate phosphatase</fullName>
        <ecNumber evidence="5">3.1.3.18</ecNumber>
    </recommendedName>
</protein>
<dbReference type="PANTHER" id="PTHR43434">
    <property type="entry name" value="PHOSPHOGLYCOLATE PHOSPHATASE"/>
    <property type="match status" value="1"/>
</dbReference>
<dbReference type="PANTHER" id="PTHR43434:SF1">
    <property type="entry name" value="PHOSPHOGLYCOLATE PHOSPHATASE"/>
    <property type="match status" value="1"/>
</dbReference>